<accession>A0AAX2DMT2</accession>
<dbReference type="EMBL" id="FNMX01000003">
    <property type="protein sequence ID" value="SDW41000.1"/>
    <property type="molecule type" value="Genomic_DNA"/>
</dbReference>
<dbReference type="SUPFAM" id="SSF53474">
    <property type="entry name" value="alpha/beta-Hydrolases"/>
    <property type="match status" value="1"/>
</dbReference>
<evidence type="ECO:0008006" key="3">
    <source>
        <dbReference type="Google" id="ProtNLM"/>
    </source>
</evidence>
<dbReference type="RefSeq" id="WP_038408656.1">
    <property type="nucleotide sequence ID" value="NZ_FNMX01000003.1"/>
</dbReference>
<name>A0AAX2DMT2_LISIV</name>
<dbReference type="InterPro" id="IPR029058">
    <property type="entry name" value="AB_hydrolase_fold"/>
</dbReference>
<evidence type="ECO:0000313" key="1">
    <source>
        <dbReference type="EMBL" id="SDW41000.1"/>
    </source>
</evidence>
<reference evidence="1 2" key="1">
    <citation type="submission" date="2016-10" db="EMBL/GenBank/DDBJ databases">
        <authorList>
            <person name="Varghese N."/>
            <person name="Submissions S."/>
        </authorList>
    </citation>
    <scope>NUCLEOTIDE SEQUENCE [LARGE SCALE GENOMIC DNA]</scope>
    <source>
        <strain evidence="1 2">ATCC 49954</strain>
    </source>
</reference>
<dbReference type="AlphaFoldDB" id="A0AAX2DMT2"/>
<protein>
    <recommendedName>
        <fullName evidence="3">Alpha/beta hydrolase</fullName>
    </recommendedName>
</protein>
<evidence type="ECO:0000313" key="2">
    <source>
        <dbReference type="Proteomes" id="UP000183610"/>
    </source>
</evidence>
<sequence length="548" mass="61230">MKSKKFIVLLCFLISIVAIAIVIINLTGEIKVLPTTKQQYELKSDNPVETVEYNLGKGALTTPGKTDIPYQKQGVLTFATNKKNAPLAVIIHGRHGVSDIKNIKEEENYYKGFTYLAQNLSKEGYAVISIDVNAEHHEQINDENYGESQKFERLITIYKEHINGLKKAVNGDSTVFNMDLTDKINLSDVTLIGHSRGGQGIDFLATDLKNSGDDSIKGMISLTPSKNLKDAPYTDVPHGFIIAEYDYDVDNLEGQVSFDEIKTSKNRTSFANNVFLRGANHYYFSRKLDLSFTPNVPSDNVLEKNTIDRNQHETFLTGYVTEFIDIIHNKTKPVNNFNASDVAPKTMYGAKVMSSMYVPNTKTIFSADDKTKITSSNAKAEYLVESINLKDNTIGYFRHPIDSEFNTNGPNLNLLNFKWSKKDGSATISVKSTNFTDFSTVRFSIAQDSTDKINQGKDQAMTVVFKDKDGKTAKVVVGNSTPALSYLYGTEIEYIENQTEWLGYTPLTDLRIPLDLVKGIDKENIECISLDFDQTEQGSIMLGDVVLE</sequence>
<organism evidence="1 2">
    <name type="scientific">Listeria ivanovii</name>
    <dbReference type="NCBI Taxonomy" id="1638"/>
    <lineage>
        <taxon>Bacteria</taxon>
        <taxon>Bacillati</taxon>
        <taxon>Bacillota</taxon>
        <taxon>Bacilli</taxon>
        <taxon>Bacillales</taxon>
        <taxon>Listeriaceae</taxon>
        <taxon>Listeria</taxon>
    </lineage>
</organism>
<gene>
    <name evidence="1" type="ORF">SAMN05421782_103109</name>
</gene>
<proteinExistence type="predicted"/>
<dbReference type="Gene3D" id="3.40.50.1820">
    <property type="entry name" value="alpha/beta hydrolase"/>
    <property type="match status" value="1"/>
</dbReference>
<dbReference type="Proteomes" id="UP000183610">
    <property type="component" value="Unassembled WGS sequence"/>
</dbReference>
<comment type="caution">
    <text evidence="1">The sequence shown here is derived from an EMBL/GenBank/DDBJ whole genome shotgun (WGS) entry which is preliminary data.</text>
</comment>